<evidence type="ECO:0000313" key="2">
    <source>
        <dbReference type="Proteomes" id="UP000593994"/>
    </source>
</evidence>
<gene>
    <name evidence="1" type="ORF">HUE88_01050</name>
</gene>
<proteinExistence type="predicted"/>
<dbReference type="AlphaFoldDB" id="A0A7S7LVU8"/>
<dbReference type="KEGG" id="sbal:HUE88_01050"/>
<organism evidence="1 2">
    <name type="scientific">Candidatus Sulfurimonas baltica</name>
    <dbReference type="NCBI Taxonomy" id="2740404"/>
    <lineage>
        <taxon>Bacteria</taxon>
        <taxon>Pseudomonadati</taxon>
        <taxon>Campylobacterota</taxon>
        <taxon>Epsilonproteobacteria</taxon>
        <taxon>Campylobacterales</taxon>
        <taxon>Sulfurimonadaceae</taxon>
        <taxon>Sulfurimonas</taxon>
    </lineage>
</organism>
<evidence type="ECO:0000313" key="1">
    <source>
        <dbReference type="EMBL" id="QOY52311.1"/>
    </source>
</evidence>
<reference evidence="1 2" key="1">
    <citation type="submission" date="2020-05" db="EMBL/GenBank/DDBJ databases">
        <title>Sulfurimonas marisnigri, sp. nov., and Sulfurimonas baltica, sp. nov., manganese oxide reducing chemolithoautotrophs of the class Epsilonproteobacteria isolated from the pelagic redoxclines of the Black and Baltic Seas and emended description of the genus Sulfurimonas.</title>
        <authorList>
            <person name="Henkel J.V."/>
            <person name="Laudan C."/>
            <person name="Werner J."/>
            <person name="Neu T."/>
            <person name="Plewe S."/>
            <person name="Sproer C."/>
            <person name="Bunk B."/>
            <person name="Schulz-Vogt H.N."/>
        </authorList>
    </citation>
    <scope>NUCLEOTIDE SEQUENCE [LARGE SCALE GENOMIC DNA]</scope>
    <source>
        <strain evidence="1 2">GD2</strain>
    </source>
</reference>
<name>A0A7S7LVU8_9BACT</name>
<dbReference type="Proteomes" id="UP000593994">
    <property type="component" value="Chromosome"/>
</dbReference>
<sequence>MIVKLNGGSTDSHMISLTDMRKLSDSIQKISYNYEYQIHGTKNQNIYIEANKEGSFEILLGLIDPISMQTVSEGLVGAFLYDLIHKMREYLNSETKTEDIKKLVDETFKLALDLVEAEYFDVRFEKKKQTIEKNTKLINAELANYQAMKQIASIVGKNTEEHSLKPTSITFSSEAEGNIELLEINNLTKELLNKNEINTIKIENITISGVPDGLTRASMSFMMEVAFIGKIKVHTNNKQLEAVSDYFKKSNSIKIEVEPIIRMGDLIETRDAKLIKIIKD</sequence>
<accession>A0A7S7LVU8</accession>
<dbReference type="EMBL" id="CP054492">
    <property type="protein sequence ID" value="QOY52311.1"/>
    <property type="molecule type" value="Genomic_DNA"/>
</dbReference>
<protein>
    <submittedName>
        <fullName evidence="1">Uncharacterized protein</fullName>
    </submittedName>
</protein>
<dbReference type="RefSeq" id="WP_194370233.1">
    <property type="nucleotide sequence ID" value="NZ_CP054492.1"/>
</dbReference>
<keyword evidence="2" id="KW-1185">Reference proteome</keyword>